<evidence type="ECO:0000256" key="4">
    <source>
        <dbReference type="ARBA" id="ARBA00023235"/>
    </source>
</evidence>
<dbReference type="Pfam" id="PF00160">
    <property type="entry name" value="Pro_isomerase"/>
    <property type="match status" value="1"/>
</dbReference>
<dbReference type="InterPro" id="IPR044666">
    <property type="entry name" value="Cyclophilin_A-like"/>
</dbReference>
<dbReference type="PRINTS" id="PR00153">
    <property type="entry name" value="CSAPPISMRASE"/>
</dbReference>
<keyword evidence="3 5" id="KW-0697">Rotamase</keyword>
<comment type="similarity">
    <text evidence="2 5">Belongs to the cyclophilin-type PPIase family.</text>
</comment>
<evidence type="ECO:0000259" key="6">
    <source>
        <dbReference type="PROSITE" id="PS50072"/>
    </source>
</evidence>
<feature type="domain" description="PPIase cyclophilin-type" evidence="6">
    <location>
        <begin position="26"/>
        <end position="187"/>
    </location>
</feature>
<comment type="caution">
    <text evidence="7">The sequence shown here is derived from an EMBL/GenBank/DDBJ whole genome shotgun (WGS) entry which is preliminary data.</text>
</comment>
<evidence type="ECO:0000313" key="8">
    <source>
        <dbReference type="Proteomes" id="UP000181992"/>
    </source>
</evidence>
<organism evidence="7 8">
    <name type="scientific">Candidatus Nomurabacteria bacterium CG1_02_43_90</name>
    <dbReference type="NCBI Taxonomy" id="1805281"/>
    <lineage>
        <taxon>Bacteria</taxon>
        <taxon>Candidatus Nomuraibacteriota</taxon>
    </lineage>
</organism>
<dbReference type="PANTHER" id="PTHR45625:SF4">
    <property type="entry name" value="PEPTIDYLPROLYL ISOMERASE DOMAIN AND WD REPEAT-CONTAINING PROTEIN 1"/>
    <property type="match status" value="1"/>
</dbReference>
<dbReference type="SUPFAM" id="SSF50891">
    <property type="entry name" value="Cyclophilin-like"/>
    <property type="match status" value="1"/>
</dbReference>
<dbReference type="STRING" id="1805281.AUJ77_02795"/>
<keyword evidence="4 5" id="KW-0413">Isomerase</keyword>
<protein>
    <recommendedName>
        <fullName evidence="5">Peptidyl-prolyl cis-trans isomerase</fullName>
        <shortName evidence="5">PPIase</shortName>
        <ecNumber evidence="5">5.2.1.8</ecNumber>
    </recommendedName>
</protein>
<evidence type="ECO:0000256" key="2">
    <source>
        <dbReference type="ARBA" id="ARBA00007365"/>
    </source>
</evidence>
<reference evidence="7 8" key="1">
    <citation type="journal article" date="2016" name="Environ. Microbiol.">
        <title>Genomic resolution of a cold subsurface aquifer community provides metabolic insights for novel microbes adapted to high CO concentrations.</title>
        <authorList>
            <person name="Probst A.J."/>
            <person name="Castelle C.J."/>
            <person name="Singh A."/>
            <person name="Brown C.T."/>
            <person name="Anantharaman K."/>
            <person name="Sharon I."/>
            <person name="Hug L.A."/>
            <person name="Burstein D."/>
            <person name="Emerson J.B."/>
            <person name="Thomas B.C."/>
            <person name="Banfield J.F."/>
        </authorList>
    </citation>
    <scope>NUCLEOTIDE SEQUENCE [LARGE SCALE GENOMIC DNA]</scope>
    <source>
        <strain evidence="7">CG1_02_43_90</strain>
    </source>
</reference>
<dbReference type="EMBL" id="MNVN01000015">
    <property type="protein sequence ID" value="OIO30729.1"/>
    <property type="molecule type" value="Genomic_DNA"/>
</dbReference>
<evidence type="ECO:0000256" key="5">
    <source>
        <dbReference type="RuleBase" id="RU363019"/>
    </source>
</evidence>
<dbReference type="InterPro" id="IPR029000">
    <property type="entry name" value="Cyclophilin-like_dom_sf"/>
</dbReference>
<dbReference type="EC" id="5.2.1.8" evidence="5"/>
<evidence type="ECO:0000256" key="3">
    <source>
        <dbReference type="ARBA" id="ARBA00023110"/>
    </source>
</evidence>
<comment type="catalytic activity">
    <reaction evidence="5">
        <text>[protein]-peptidylproline (omega=180) = [protein]-peptidylproline (omega=0)</text>
        <dbReference type="Rhea" id="RHEA:16237"/>
        <dbReference type="Rhea" id="RHEA-COMP:10747"/>
        <dbReference type="Rhea" id="RHEA-COMP:10748"/>
        <dbReference type="ChEBI" id="CHEBI:83833"/>
        <dbReference type="ChEBI" id="CHEBI:83834"/>
        <dbReference type="EC" id="5.2.1.8"/>
    </reaction>
</comment>
<dbReference type="InterPro" id="IPR024936">
    <property type="entry name" value="Cyclophilin-type_PPIase"/>
</dbReference>
<accession>A0A1J4V623</accession>
<proteinExistence type="inferred from homology"/>
<dbReference type="AlphaFoldDB" id="A0A1J4V623"/>
<dbReference type="Gene3D" id="2.40.100.10">
    <property type="entry name" value="Cyclophilin-like"/>
    <property type="match status" value="1"/>
</dbReference>
<dbReference type="InterPro" id="IPR020892">
    <property type="entry name" value="Cyclophilin-type_PPIase_CS"/>
</dbReference>
<sequence length="188" mass="20290">MPTNDAEKIISETNNQVPLETNATKSMTTVIMTTNKGAITLELFGDKTPKTVENFVKLASEGFYNGTRFHRVIKGFMIQGGDPLSKDTAKQSMWGTGGPGYSFADELGGTNSANSNVIGTIAMANSGPNTNGSQFFINTANNNFLDTKHVVFGRVTVGMDVVTVIESTKTAQNDRPVEDMIIEKIEVK</sequence>
<dbReference type="InterPro" id="IPR002130">
    <property type="entry name" value="Cyclophilin-type_PPIase_dom"/>
</dbReference>
<evidence type="ECO:0000313" key="7">
    <source>
        <dbReference type="EMBL" id="OIO30729.1"/>
    </source>
</evidence>
<evidence type="ECO:0000256" key="1">
    <source>
        <dbReference type="ARBA" id="ARBA00002388"/>
    </source>
</evidence>
<dbReference type="PROSITE" id="PS50072">
    <property type="entry name" value="CSA_PPIASE_2"/>
    <property type="match status" value="1"/>
</dbReference>
<dbReference type="CDD" id="cd00317">
    <property type="entry name" value="cyclophilin"/>
    <property type="match status" value="1"/>
</dbReference>
<dbReference type="GO" id="GO:0006457">
    <property type="term" value="P:protein folding"/>
    <property type="evidence" value="ECO:0007669"/>
    <property type="project" value="InterPro"/>
</dbReference>
<comment type="function">
    <text evidence="1 5">PPIases accelerate the folding of proteins. It catalyzes the cis-trans isomerization of proline imidic peptide bonds in oligopeptides.</text>
</comment>
<dbReference type="GO" id="GO:0003755">
    <property type="term" value="F:peptidyl-prolyl cis-trans isomerase activity"/>
    <property type="evidence" value="ECO:0007669"/>
    <property type="project" value="UniProtKB-UniRule"/>
</dbReference>
<dbReference type="PANTHER" id="PTHR45625">
    <property type="entry name" value="PEPTIDYL-PROLYL CIS-TRANS ISOMERASE-RELATED"/>
    <property type="match status" value="1"/>
</dbReference>
<dbReference type="PIRSF" id="PIRSF001467">
    <property type="entry name" value="Peptidylpro_ismrse"/>
    <property type="match status" value="1"/>
</dbReference>
<name>A0A1J4V623_9BACT</name>
<dbReference type="PROSITE" id="PS00170">
    <property type="entry name" value="CSA_PPIASE_1"/>
    <property type="match status" value="1"/>
</dbReference>
<dbReference type="Proteomes" id="UP000181992">
    <property type="component" value="Unassembled WGS sequence"/>
</dbReference>
<gene>
    <name evidence="7" type="ORF">AUJ77_02795</name>
</gene>